<gene>
    <name evidence="2" type="primary">ANO9</name>
</gene>
<name>A0A803V2N6_FICAL</name>
<evidence type="ECO:0000313" key="2">
    <source>
        <dbReference type="Ensembl" id="ENSFALP00000016992.1"/>
    </source>
</evidence>
<dbReference type="Ensembl" id="ENSFALT00000035881.1">
    <property type="protein sequence ID" value="ENSFALP00000016992.1"/>
    <property type="gene ID" value="ENSFALG00000011560.2"/>
</dbReference>
<protein>
    <submittedName>
        <fullName evidence="2">Anoctamin 9</fullName>
    </submittedName>
</protein>
<dbReference type="AlphaFoldDB" id="A0A803V2N6"/>
<organism evidence="2 3">
    <name type="scientific">Ficedula albicollis</name>
    <name type="common">Collared flycatcher</name>
    <name type="synonym">Muscicapa albicollis</name>
    <dbReference type="NCBI Taxonomy" id="59894"/>
    <lineage>
        <taxon>Eukaryota</taxon>
        <taxon>Metazoa</taxon>
        <taxon>Chordata</taxon>
        <taxon>Craniata</taxon>
        <taxon>Vertebrata</taxon>
        <taxon>Euteleostomi</taxon>
        <taxon>Archelosauria</taxon>
        <taxon>Archosauria</taxon>
        <taxon>Dinosauria</taxon>
        <taxon>Saurischia</taxon>
        <taxon>Theropoda</taxon>
        <taxon>Coelurosauria</taxon>
        <taxon>Aves</taxon>
        <taxon>Neognathae</taxon>
        <taxon>Neoaves</taxon>
        <taxon>Telluraves</taxon>
        <taxon>Australaves</taxon>
        <taxon>Passeriformes</taxon>
        <taxon>Muscicapidae</taxon>
        <taxon>Ficedula</taxon>
    </lineage>
</organism>
<sequence length="159" mass="18042">MQDEILLSPRRESPVEDMDPFSSPNEEKWDFVLVSDIHEMGSEKEIKRKKFLDELQKKGFTIKKIEDTKLFYGVRAPPHIFWKYQCFLTNSDSRQQNSSASQDIPVTTRIRVVHFILQNTVTSDLGKGMGIAGVMLSLDLQEESCPRILGTGIPAALPS</sequence>
<keyword evidence="3" id="KW-1185">Reference proteome</keyword>
<dbReference type="GeneTree" id="ENSGT00940000158300"/>
<evidence type="ECO:0000256" key="1">
    <source>
        <dbReference type="SAM" id="MobiDB-lite"/>
    </source>
</evidence>
<accession>A0A803V2N6</accession>
<reference evidence="2" key="3">
    <citation type="submission" date="2025-09" db="UniProtKB">
        <authorList>
            <consortium name="Ensembl"/>
        </authorList>
    </citation>
    <scope>IDENTIFICATION</scope>
</reference>
<reference evidence="2 3" key="1">
    <citation type="journal article" date="2012" name="Nature">
        <title>The genomic landscape of species divergence in Ficedula flycatchers.</title>
        <authorList>
            <person name="Ellegren H."/>
            <person name="Smeds L."/>
            <person name="Burri R."/>
            <person name="Olason P.I."/>
            <person name="Backstrom N."/>
            <person name="Kawakami T."/>
            <person name="Kunstner A."/>
            <person name="Makinen H."/>
            <person name="Nadachowska-Brzyska K."/>
            <person name="Qvarnstrom A."/>
            <person name="Uebbing S."/>
            <person name="Wolf J.B."/>
        </authorList>
    </citation>
    <scope>NUCLEOTIDE SEQUENCE [LARGE SCALE GENOMIC DNA]</scope>
</reference>
<proteinExistence type="predicted"/>
<dbReference type="Proteomes" id="UP000016665">
    <property type="component" value="Chromosome 5"/>
</dbReference>
<feature type="region of interest" description="Disordered" evidence="1">
    <location>
        <begin position="1"/>
        <end position="23"/>
    </location>
</feature>
<evidence type="ECO:0000313" key="3">
    <source>
        <dbReference type="Proteomes" id="UP000016665"/>
    </source>
</evidence>
<reference evidence="2" key="2">
    <citation type="submission" date="2025-08" db="UniProtKB">
        <authorList>
            <consortium name="Ensembl"/>
        </authorList>
    </citation>
    <scope>IDENTIFICATION</scope>
</reference>